<organism evidence="1 2">
    <name type="scientific">Linum trigynum</name>
    <dbReference type="NCBI Taxonomy" id="586398"/>
    <lineage>
        <taxon>Eukaryota</taxon>
        <taxon>Viridiplantae</taxon>
        <taxon>Streptophyta</taxon>
        <taxon>Embryophyta</taxon>
        <taxon>Tracheophyta</taxon>
        <taxon>Spermatophyta</taxon>
        <taxon>Magnoliopsida</taxon>
        <taxon>eudicotyledons</taxon>
        <taxon>Gunneridae</taxon>
        <taxon>Pentapetalae</taxon>
        <taxon>rosids</taxon>
        <taxon>fabids</taxon>
        <taxon>Malpighiales</taxon>
        <taxon>Linaceae</taxon>
        <taxon>Linum</taxon>
    </lineage>
</organism>
<dbReference type="Proteomes" id="UP001497516">
    <property type="component" value="Chromosome 9"/>
</dbReference>
<evidence type="ECO:0000313" key="2">
    <source>
        <dbReference type="Proteomes" id="UP001497516"/>
    </source>
</evidence>
<protein>
    <submittedName>
        <fullName evidence="1">Uncharacterized protein</fullName>
    </submittedName>
</protein>
<accession>A0AAV2GTV2</accession>
<proteinExistence type="predicted"/>
<dbReference type="AlphaFoldDB" id="A0AAV2GTV2"/>
<dbReference type="EMBL" id="OZ034822">
    <property type="protein sequence ID" value="CAL1414134.1"/>
    <property type="molecule type" value="Genomic_DNA"/>
</dbReference>
<sequence>MKSPLHKSRLSSLAAVKLARVRGITRYAVVRLTRSEATIGTIISTEPYIAAARKAVINAIRINPPRAAFELFGIDWFGIVSRPCLLLLVRRADLKAEELFRPPSRPKEYFPTDLLALADDDTVAAAAESVKLVLLLWVGRKYL</sequence>
<keyword evidence="2" id="KW-1185">Reference proteome</keyword>
<gene>
    <name evidence="1" type="ORF">LTRI10_LOCUS53314</name>
</gene>
<name>A0AAV2GTV2_9ROSI</name>
<evidence type="ECO:0000313" key="1">
    <source>
        <dbReference type="EMBL" id="CAL1414134.1"/>
    </source>
</evidence>
<reference evidence="1 2" key="1">
    <citation type="submission" date="2024-04" db="EMBL/GenBank/DDBJ databases">
        <authorList>
            <person name="Fracassetti M."/>
        </authorList>
    </citation>
    <scope>NUCLEOTIDE SEQUENCE [LARGE SCALE GENOMIC DNA]</scope>
</reference>